<dbReference type="Gene3D" id="4.10.1000.10">
    <property type="entry name" value="Zinc finger, CCCH-type"/>
    <property type="match status" value="1"/>
</dbReference>
<dbReference type="Proteomes" id="UP001152795">
    <property type="component" value="Unassembled WGS sequence"/>
</dbReference>
<dbReference type="SUPFAM" id="SSF90229">
    <property type="entry name" value="CCCH zinc finger"/>
    <property type="match status" value="1"/>
</dbReference>
<comment type="caution">
    <text evidence="2">The sequence shown here is derived from an EMBL/GenBank/DDBJ whole genome shotgun (WGS) entry which is preliminary data.</text>
</comment>
<dbReference type="GO" id="GO:0046872">
    <property type="term" value="F:metal ion binding"/>
    <property type="evidence" value="ECO:0007669"/>
    <property type="project" value="InterPro"/>
</dbReference>
<evidence type="ECO:0000313" key="2">
    <source>
        <dbReference type="EMBL" id="CAB3979637.1"/>
    </source>
</evidence>
<keyword evidence="3" id="KW-1185">Reference proteome</keyword>
<dbReference type="InterPro" id="IPR000571">
    <property type="entry name" value="Znf_CCCH"/>
</dbReference>
<dbReference type="SMART" id="SM00356">
    <property type="entry name" value="ZnF_C3H1"/>
    <property type="match status" value="2"/>
</dbReference>
<feature type="region of interest" description="Disordered" evidence="1">
    <location>
        <begin position="278"/>
        <end position="341"/>
    </location>
</feature>
<dbReference type="InterPro" id="IPR036855">
    <property type="entry name" value="Znf_CCCH_sf"/>
</dbReference>
<gene>
    <name evidence="2" type="ORF">PACLA_8A037042</name>
</gene>
<dbReference type="PROSITE" id="PS50103">
    <property type="entry name" value="ZF_C3H1"/>
    <property type="match status" value="2"/>
</dbReference>
<organism evidence="2 3">
    <name type="scientific">Paramuricea clavata</name>
    <name type="common">Red gorgonian</name>
    <name type="synonym">Violescent sea-whip</name>
    <dbReference type="NCBI Taxonomy" id="317549"/>
    <lineage>
        <taxon>Eukaryota</taxon>
        <taxon>Metazoa</taxon>
        <taxon>Cnidaria</taxon>
        <taxon>Anthozoa</taxon>
        <taxon>Octocorallia</taxon>
        <taxon>Malacalcyonacea</taxon>
        <taxon>Plexauridae</taxon>
        <taxon>Paramuricea</taxon>
    </lineage>
</organism>
<feature type="compositionally biased region" description="Polar residues" evidence="1">
    <location>
        <begin position="278"/>
        <end position="306"/>
    </location>
</feature>
<sequence length="476" mass="53995">MADGHTIVSSDEKYDSGKKLIIDQEKYTDNVVKYLTVSDKGKFKWNGPFQSLKMLMTELTKNESKWSASGGYCKLLELDDLAIRWYADSKSLTVNGKLSDDIKSELRNIAGLARPAVEVTSNNYKEAEHAAINTGRMDAPDSSCSCSCAYINADMEGIKLDLTILESRLLATLSENEYESDINLLRVKLKELEGVVRNQDEVNRRIIEENVFFKSKLLFLEKLVLNMSQGYQNKVSNTIDTDPRNSSFNVVGTRTPQEQNQIPLHVRQQATEVNTSNIDLSNLSQQPNDPNTNDIDLGNINESPSKQILVPSKQKKDTGTLVNRTSKPLKSQLEKEDNNTGKSTIPCPFLKRRGWCAKGRRCDFKHPRGEKKHLVPCPFLQNRGYCLKGSGCDFSHSTNHNRTASRPVNNHPNPPFFSYHPYHRPPMVPHLRTHGMSVNRSPQSYSQFARFFQHCPKTLMEIPVQPPFTFAFRESY</sequence>
<accession>A0A7D9D8U7</accession>
<dbReference type="AlphaFoldDB" id="A0A7D9D8U7"/>
<feature type="compositionally biased region" description="Polar residues" evidence="1">
    <location>
        <begin position="320"/>
        <end position="329"/>
    </location>
</feature>
<proteinExistence type="predicted"/>
<dbReference type="EMBL" id="CACRXK020000216">
    <property type="protein sequence ID" value="CAB3979637.1"/>
    <property type="molecule type" value="Genomic_DNA"/>
</dbReference>
<evidence type="ECO:0000313" key="3">
    <source>
        <dbReference type="Proteomes" id="UP001152795"/>
    </source>
</evidence>
<dbReference type="OrthoDB" id="411372at2759"/>
<reference evidence="2" key="1">
    <citation type="submission" date="2020-04" db="EMBL/GenBank/DDBJ databases">
        <authorList>
            <person name="Alioto T."/>
            <person name="Alioto T."/>
            <person name="Gomez Garrido J."/>
        </authorList>
    </citation>
    <scope>NUCLEOTIDE SEQUENCE</scope>
    <source>
        <strain evidence="2">A484AB</strain>
    </source>
</reference>
<evidence type="ECO:0000256" key="1">
    <source>
        <dbReference type="SAM" id="MobiDB-lite"/>
    </source>
</evidence>
<name>A0A7D9D8U7_PARCT</name>
<protein>
    <submittedName>
        <fullName evidence="2">Uncharacterized protein LOC109766829</fullName>
    </submittedName>
</protein>